<name>A0A367PA03_CUPNE</name>
<gene>
    <name evidence="2" type="ORF">DDK22_30610</name>
</gene>
<dbReference type="InterPro" id="IPR000073">
    <property type="entry name" value="AB_hydrolase_1"/>
</dbReference>
<dbReference type="Proteomes" id="UP000253501">
    <property type="component" value="Unassembled WGS sequence"/>
</dbReference>
<dbReference type="InterPro" id="IPR029058">
    <property type="entry name" value="AB_hydrolase_fold"/>
</dbReference>
<protein>
    <submittedName>
        <fullName evidence="2">Alpha/beta hydrolase</fullName>
    </submittedName>
</protein>
<dbReference type="AlphaFoldDB" id="A0A367PA03"/>
<organism evidence="2 3">
    <name type="scientific">Cupriavidus necator</name>
    <name type="common">Alcaligenes eutrophus</name>
    <name type="synonym">Ralstonia eutropha</name>
    <dbReference type="NCBI Taxonomy" id="106590"/>
    <lineage>
        <taxon>Bacteria</taxon>
        <taxon>Pseudomonadati</taxon>
        <taxon>Pseudomonadota</taxon>
        <taxon>Betaproteobacteria</taxon>
        <taxon>Burkholderiales</taxon>
        <taxon>Burkholderiaceae</taxon>
        <taxon>Cupriavidus</taxon>
    </lineage>
</organism>
<accession>A0A367PA03</accession>
<dbReference type="EMBL" id="QDHA01000092">
    <property type="protein sequence ID" value="RCJ04680.1"/>
    <property type="molecule type" value="Genomic_DNA"/>
</dbReference>
<comment type="caution">
    <text evidence="2">The sequence shown here is derived from an EMBL/GenBank/DDBJ whole genome shotgun (WGS) entry which is preliminary data.</text>
</comment>
<proteinExistence type="predicted"/>
<feature type="domain" description="AB hydrolase-1" evidence="1">
    <location>
        <begin position="7"/>
        <end position="220"/>
    </location>
</feature>
<evidence type="ECO:0000313" key="2">
    <source>
        <dbReference type="EMBL" id="RCJ04680.1"/>
    </source>
</evidence>
<dbReference type="RefSeq" id="WP_114135181.1">
    <property type="nucleotide sequence ID" value="NZ_CP068435.1"/>
</dbReference>
<dbReference type="Pfam" id="PF12697">
    <property type="entry name" value="Abhydrolase_6"/>
    <property type="match status" value="1"/>
</dbReference>
<reference evidence="2 3" key="1">
    <citation type="submission" date="2018-04" db="EMBL/GenBank/DDBJ databases">
        <title>Cupriavidus necator CR12 genome sequencing and assembly.</title>
        <authorList>
            <person name="Ben Fekih I."/>
            <person name="Mazhar H.S."/>
            <person name="Bello S.K."/>
            <person name="Rensing C."/>
        </authorList>
    </citation>
    <scope>NUCLEOTIDE SEQUENCE [LARGE SCALE GENOMIC DNA]</scope>
    <source>
        <strain evidence="2 3">CR12</strain>
    </source>
</reference>
<dbReference type="PANTHER" id="PTHR37017:SF11">
    <property type="entry name" value="ESTERASE_LIPASE_THIOESTERASE DOMAIN-CONTAINING PROTEIN"/>
    <property type="match status" value="1"/>
</dbReference>
<dbReference type="Gene3D" id="3.40.50.1820">
    <property type="entry name" value="alpha/beta hydrolase"/>
    <property type="match status" value="1"/>
</dbReference>
<keyword evidence="2" id="KW-0378">Hydrolase</keyword>
<evidence type="ECO:0000313" key="3">
    <source>
        <dbReference type="Proteomes" id="UP000253501"/>
    </source>
</evidence>
<dbReference type="InterPro" id="IPR052897">
    <property type="entry name" value="Sec-Metab_Biosynth_Hydrolase"/>
</dbReference>
<dbReference type="GO" id="GO:0016787">
    <property type="term" value="F:hydrolase activity"/>
    <property type="evidence" value="ECO:0007669"/>
    <property type="project" value="UniProtKB-KW"/>
</dbReference>
<dbReference type="PANTHER" id="PTHR37017">
    <property type="entry name" value="AB HYDROLASE-1 DOMAIN-CONTAINING PROTEIN-RELATED"/>
    <property type="match status" value="1"/>
</dbReference>
<evidence type="ECO:0000259" key="1">
    <source>
        <dbReference type="Pfam" id="PF12697"/>
    </source>
</evidence>
<dbReference type="SUPFAM" id="SSF53474">
    <property type="entry name" value="alpha/beta-Hydrolases"/>
    <property type="match status" value="1"/>
</dbReference>
<sequence>MSNKPTVVLVHGFWGGAAHWRNVIIELARKGYTSLRAVELPLTSLADDAERTRKMIAQQAGPVLLVGHSYGGAVITQVGDQPNVVGLVYIAAFAPDAGESPGAITQQHLPAAAPNLVPDSDGYLWLNPDKFHESFCQDLSPDEALVMAVTQKAPLASTFGDTITAPAWKKKPSWYQVSSEDRMIAPENQQKMAARLNARKVMTLAASHASLASKAAEVAALIDEAASEAIKA</sequence>